<sequence>MSIEDWNKLCNKDFVEHFSLPEPRKYFLHLSHFYKQGYNEESAIEELKAKDITQWEDTCYNAKDNFENLVAKNLRKTYLVKIAFEASCEKFIKIRSQALLLFGFRSHAKEILDLKSAIKAINTIVDNWYGYTIKIPVLSPRYHVDATIGETSTGEKKIPEFLTSLSSEFLIKNKSDIDTLILLLQQKFKMSQERLEQWRFKIAFELRDNQNY</sequence>
<comment type="caution">
    <text evidence="1">The sequence shown here is derived from an EMBL/GenBank/DDBJ whole genome shotgun (WGS) entry which is preliminary data.</text>
</comment>
<dbReference type="Proteomes" id="UP000439903">
    <property type="component" value="Unassembled WGS sequence"/>
</dbReference>
<organism evidence="1 2">
    <name type="scientific">Gigaspora margarita</name>
    <dbReference type="NCBI Taxonomy" id="4874"/>
    <lineage>
        <taxon>Eukaryota</taxon>
        <taxon>Fungi</taxon>
        <taxon>Fungi incertae sedis</taxon>
        <taxon>Mucoromycota</taxon>
        <taxon>Glomeromycotina</taxon>
        <taxon>Glomeromycetes</taxon>
        <taxon>Diversisporales</taxon>
        <taxon>Gigasporaceae</taxon>
        <taxon>Gigaspora</taxon>
    </lineage>
</organism>
<dbReference type="GO" id="GO:0004386">
    <property type="term" value="F:helicase activity"/>
    <property type="evidence" value="ECO:0007669"/>
    <property type="project" value="UniProtKB-KW"/>
</dbReference>
<evidence type="ECO:0000313" key="1">
    <source>
        <dbReference type="EMBL" id="KAF0469682.1"/>
    </source>
</evidence>
<protein>
    <submittedName>
        <fullName evidence="1">Helicase: PROVISIONAL</fullName>
    </submittedName>
</protein>
<evidence type="ECO:0000313" key="2">
    <source>
        <dbReference type="Proteomes" id="UP000439903"/>
    </source>
</evidence>
<accession>A0A8H4A9T5</accession>
<reference evidence="1 2" key="1">
    <citation type="journal article" date="2019" name="Environ. Microbiol.">
        <title>At the nexus of three kingdoms: the genome of the mycorrhizal fungus Gigaspora margarita provides insights into plant, endobacterial and fungal interactions.</title>
        <authorList>
            <person name="Venice F."/>
            <person name="Ghignone S."/>
            <person name="Salvioli di Fossalunga A."/>
            <person name="Amselem J."/>
            <person name="Novero M."/>
            <person name="Xianan X."/>
            <person name="Sedzielewska Toro K."/>
            <person name="Morin E."/>
            <person name="Lipzen A."/>
            <person name="Grigoriev I.V."/>
            <person name="Henrissat B."/>
            <person name="Martin F.M."/>
            <person name="Bonfante P."/>
        </authorList>
    </citation>
    <scope>NUCLEOTIDE SEQUENCE [LARGE SCALE GENOMIC DNA]</scope>
    <source>
        <strain evidence="1 2">BEG34</strain>
    </source>
</reference>
<keyword evidence="1" id="KW-0347">Helicase</keyword>
<keyword evidence="2" id="KW-1185">Reference proteome</keyword>
<dbReference type="AlphaFoldDB" id="A0A8H4A9T5"/>
<proteinExistence type="predicted"/>
<gene>
    <name evidence="1" type="ORF">F8M41_025513</name>
</gene>
<dbReference type="EMBL" id="WTPW01000915">
    <property type="protein sequence ID" value="KAF0469682.1"/>
    <property type="molecule type" value="Genomic_DNA"/>
</dbReference>
<keyword evidence="1" id="KW-0067">ATP-binding</keyword>
<keyword evidence="1" id="KW-0378">Hydrolase</keyword>
<name>A0A8H4A9T5_GIGMA</name>
<dbReference type="OrthoDB" id="2432837at2759"/>
<keyword evidence="1" id="KW-0547">Nucleotide-binding</keyword>